<name>A0A8J5W6H5_ZIZPA</name>
<comment type="caution">
    <text evidence="1">The sequence shown here is derived from an EMBL/GenBank/DDBJ whole genome shotgun (WGS) entry which is preliminary data.</text>
</comment>
<accession>A0A8J5W6H5</accession>
<dbReference type="Proteomes" id="UP000729402">
    <property type="component" value="Unassembled WGS sequence"/>
</dbReference>
<organism evidence="1 2">
    <name type="scientific">Zizania palustris</name>
    <name type="common">Northern wild rice</name>
    <dbReference type="NCBI Taxonomy" id="103762"/>
    <lineage>
        <taxon>Eukaryota</taxon>
        <taxon>Viridiplantae</taxon>
        <taxon>Streptophyta</taxon>
        <taxon>Embryophyta</taxon>
        <taxon>Tracheophyta</taxon>
        <taxon>Spermatophyta</taxon>
        <taxon>Magnoliopsida</taxon>
        <taxon>Liliopsida</taxon>
        <taxon>Poales</taxon>
        <taxon>Poaceae</taxon>
        <taxon>BOP clade</taxon>
        <taxon>Oryzoideae</taxon>
        <taxon>Oryzeae</taxon>
        <taxon>Zizaniinae</taxon>
        <taxon>Zizania</taxon>
    </lineage>
</organism>
<protein>
    <submittedName>
        <fullName evidence="1">Uncharacterized protein</fullName>
    </submittedName>
</protein>
<dbReference type="EMBL" id="JAAALK010000282">
    <property type="protein sequence ID" value="KAG8080674.1"/>
    <property type="molecule type" value="Genomic_DNA"/>
</dbReference>
<reference evidence="1" key="1">
    <citation type="journal article" date="2021" name="bioRxiv">
        <title>Whole Genome Assembly and Annotation of Northern Wild Rice, Zizania palustris L., Supports a Whole Genome Duplication in the Zizania Genus.</title>
        <authorList>
            <person name="Haas M."/>
            <person name="Kono T."/>
            <person name="Macchietto M."/>
            <person name="Millas R."/>
            <person name="McGilp L."/>
            <person name="Shao M."/>
            <person name="Duquette J."/>
            <person name="Hirsch C.N."/>
            <person name="Kimball J."/>
        </authorList>
    </citation>
    <scope>NUCLEOTIDE SEQUENCE</scope>
    <source>
        <tissue evidence="1">Fresh leaf tissue</tissue>
    </source>
</reference>
<dbReference type="AlphaFoldDB" id="A0A8J5W6H5"/>
<proteinExistence type="predicted"/>
<evidence type="ECO:0000313" key="2">
    <source>
        <dbReference type="Proteomes" id="UP000729402"/>
    </source>
</evidence>
<sequence>MIIGKRVLASFPGLVKKTKAGLGAEAMVAQVSENGDIIDDSEGKVMGLVTSVTEFNGDLYIGSLAANLVGRLSLSQLGLQEQAEE</sequence>
<gene>
    <name evidence="1" type="ORF">GUJ93_ZPchr0007g5382</name>
</gene>
<reference evidence="1" key="2">
    <citation type="submission" date="2021-02" db="EMBL/GenBank/DDBJ databases">
        <authorList>
            <person name="Kimball J.A."/>
            <person name="Haas M.W."/>
            <person name="Macchietto M."/>
            <person name="Kono T."/>
            <person name="Duquette J."/>
            <person name="Shao M."/>
        </authorList>
    </citation>
    <scope>NUCLEOTIDE SEQUENCE</scope>
    <source>
        <tissue evidence="1">Fresh leaf tissue</tissue>
    </source>
</reference>
<dbReference type="OrthoDB" id="5307922at2759"/>
<keyword evidence="2" id="KW-1185">Reference proteome</keyword>
<evidence type="ECO:0000313" key="1">
    <source>
        <dbReference type="EMBL" id="KAG8080674.1"/>
    </source>
</evidence>